<dbReference type="EMBL" id="CAJNON010000453">
    <property type="protein sequence ID" value="CAF1270573.1"/>
    <property type="molecule type" value="Genomic_DNA"/>
</dbReference>
<dbReference type="Gene3D" id="3.30.60.90">
    <property type="match status" value="2"/>
</dbReference>
<evidence type="ECO:0000313" key="9">
    <source>
        <dbReference type="EMBL" id="CAF3929294.1"/>
    </source>
</evidence>
<evidence type="ECO:0000256" key="1">
    <source>
        <dbReference type="ARBA" id="ARBA00022723"/>
    </source>
</evidence>
<comment type="caution">
    <text evidence="8">The sequence shown here is derived from an EMBL/GenBank/DDBJ whole genome shotgun (WGS) entry which is preliminary data.</text>
</comment>
<name>A0A815BJN7_9BILA</name>
<keyword evidence="1" id="KW-0479">Metal-binding</keyword>
<evidence type="ECO:0000313" key="8">
    <source>
        <dbReference type="EMBL" id="CAF1270573.1"/>
    </source>
</evidence>
<dbReference type="SUPFAM" id="SSF57850">
    <property type="entry name" value="RING/U-box"/>
    <property type="match status" value="2"/>
</dbReference>
<feature type="compositionally biased region" description="Low complexity" evidence="6">
    <location>
        <begin position="72"/>
        <end position="84"/>
    </location>
</feature>
<evidence type="ECO:0000256" key="5">
    <source>
        <dbReference type="SAM" id="Coils"/>
    </source>
</evidence>
<keyword evidence="3" id="KW-0862">Zinc</keyword>
<dbReference type="AlphaFoldDB" id="A0A815BJN7"/>
<dbReference type="PROSITE" id="PS50135">
    <property type="entry name" value="ZF_ZZ_2"/>
    <property type="match status" value="1"/>
</dbReference>
<reference evidence="8" key="1">
    <citation type="submission" date="2021-02" db="EMBL/GenBank/DDBJ databases">
        <authorList>
            <person name="Nowell W R."/>
        </authorList>
    </citation>
    <scope>NUCLEOTIDE SEQUENCE</scope>
</reference>
<feature type="region of interest" description="Disordered" evidence="6">
    <location>
        <begin position="59"/>
        <end position="84"/>
    </location>
</feature>
<dbReference type="InterPro" id="IPR000433">
    <property type="entry name" value="Znf_ZZ"/>
</dbReference>
<evidence type="ECO:0000256" key="2">
    <source>
        <dbReference type="ARBA" id="ARBA00022771"/>
    </source>
</evidence>
<protein>
    <recommendedName>
        <fullName evidence="7">ZZ-type domain-containing protein</fullName>
    </recommendedName>
</protein>
<dbReference type="GO" id="GO:0008270">
    <property type="term" value="F:zinc ion binding"/>
    <property type="evidence" value="ECO:0007669"/>
    <property type="project" value="UniProtKB-KW"/>
</dbReference>
<feature type="domain" description="ZZ-type" evidence="7">
    <location>
        <begin position="159"/>
        <end position="210"/>
    </location>
</feature>
<proteinExistence type="predicted"/>
<dbReference type="OrthoDB" id="10002971at2759"/>
<evidence type="ECO:0000259" key="7">
    <source>
        <dbReference type="PROSITE" id="PS50135"/>
    </source>
</evidence>
<organism evidence="8 10">
    <name type="scientific">Adineta steineri</name>
    <dbReference type="NCBI Taxonomy" id="433720"/>
    <lineage>
        <taxon>Eukaryota</taxon>
        <taxon>Metazoa</taxon>
        <taxon>Spiralia</taxon>
        <taxon>Gnathifera</taxon>
        <taxon>Rotifera</taxon>
        <taxon>Eurotatoria</taxon>
        <taxon>Bdelloidea</taxon>
        <taxon>Adinetida</taxon>
        <taxon>Adinetidae</taxon>
        <taxon>Adineta</taxon>
    </lineage>
</organism>
<feature type="coiled-coil region" evidence="5">
    <location>
        <begin position="245"/>
        <end position="286"/>
    </location>
</feature>
<dbReference type="SMART" id="SM00291">
    <property type="entry name" value="ZnF_ZZ"/>
    <property type="match status" value="1"/>
</dbReference>
<evidence type="ECO:0000313" key="10">
    <source>
        <dbReference type="Proteomes" id="UP000663891"/>
    </source>
</evidence>
<gene>
    <name evidence="9" type="ORF">OKA104_LOCUS25727</name>
    <name evidence="8" type="ORF">VCS650_LOCUS29400</name>
</gene>
<dbReference type="Proteomes" id="UP000663881">
    <property type="component" value="Unassembled WGS sequence"/>
</dbReference>
<evidence type="ECO:0000256" key="3">
    <source>
        <dbReference type="ARBA" id="ARBA00022833"/>
    </source>
</evidence>
<dbReference type="EMBL" id="CAJOAY010002182">
    <property type="protein sequence ID" value="CAF3929294.1"/>
    <property type="molecule type" value="Genomic_DNA"/>
</dbReference>
<keyword evidence="2 4" id="KW-0863">Zinc-finger</keyword>
<sequence>MNIVCTSCNMPIPSSLSYYKCRQCVNQFVCQSCEPMNHNRASATFHTLDKKLLSNVQPKTDANSVSSKGAGSQQSKTATSSKSSSIFNSDGYLHGTLGYCDHCYRMIFTDRETSFQCEQCPNFLVCAKCMPLMNTHPAVHTFSKQPLGHYTKFVHDLYHLDIKCDGCSTNGFYEKRYQCEQCPPSYDLCENCFGKEHTHHHLKYIQNPFLHAMNQEMLGLRTLTLAKTNGGDDTSWRDPLTGWTKSDAELVIQQAQQGIDNYSNRLQQILKRNEELSEEELRLSRQRLADSERRLQDTMSDGWRQLAWASILH</sequence>
<keyword evidence="5" id="KW-0175">Coiled coil</keyword>
<evidence type="ECO:0000256" key="6">
    <source>
        <dbReference type="SAM" id="MobiDB-lite"/>
    </source>
</evidence>
<dbReference type="InterPro" id="IPR043145">
    <property type="entry name" value="Znf_ZZ_sf"/>
</dbReference>
<evidence type="ECO:0000256" key="4">
    <source>
        <dbReference type="PROSITE-ProRule" id="PRU00228"/>
    </source>
</evidence>
<dbReference type="Pfam" id="PF00569">
    <property type="entry name" value="ZZ"/>
    <property type="match status" value="1"/>
</dbReference>
<dbReference type="Proteomes" id="UP000663891">
    <property type="component" value="Unassembled WGS sequence"/>
</dbReference>
<accession>A0A815BJN7</accession>
<feature type="compositionally biased region" description="Polar residues" evidence="6">
    <location>
        <begin position="59"/>
        <end position="71"/>
    </location>
</feature>